<dbReference type="PANTHER" id="PTHR31701:SF2">
    <property type="entry name" value="ENDOPLASMIC RETICULUM MEMBRANE-ASSOCIATED RNA DEGRADATION PROTEIN"/>
    <property type="match status" value="1"/>
</dbReference>
<evidence type="ECO:0000313" key="3">
    <source>
        <dbReference type="Proteomes" id="UP000789706"/>
    </source>
</evidence>
<evidence type="ECO:0000313" key="2">
    <source>
        <dbReference type="EMBL" id="CAG8442680.1"/>
    </source>
</evidence>
<evidence type="ECO:0000259" key="1">
    <source>
        <dbReference type="Pfam" id="PF13910"/>
    </source>
</evidence>
<feature type="domain" description="DUF4209" evidence="1">
    <location>
        <begin position="153"/>
        <end position="225"/>
    </location>
</feature>
<dbReference type="PANTHER" id="PTHR31701">
    <property type="entry name" value="ENDOPLASMIC RETICULUM MEMBRANE-ASSOCIATED RNA DEGRADATION PROTEIN"/>
    <property type="match status" value="1"/>
</dbReference>
<organism evidence="2 3">
    <name type="scientific">Diversispora eburnea</name>
    <dbReference type="NCBI Taxonomy" id="1213867"/>
    <lineage>
        <taxon>Eukaryota</taxon>
        <taxon>Fungi</taxon>
        <taxon>Fungi incertae sedis</taxon>
        <taxon>Mucoromycota</taxon>
        <taxon>Glomeromycotina</taxon>
        <taxon>Glomeromycetes</taxon>
        <taxon>Diversisporales</taxon>
        <taxon>Diversisporaceae</taxon>
        <taxon>Diversispora</taxon>
    </lineage>
</organism>
<dbReference type="Proteomes" id="UP000789706">
    <property type="component" value="Unassembled WGS sequence"/>
</dbReference>
<proteinExistence type="predicted"/>
<comment type="caution">
    <text evidence="2">The sequence shown here is derived from an EMBL/GenBank/DDBJ whole genome shotgun (WGS) entry which is preliminary data.</text>
</comment>
<name>A0A9N8V9X6_9GLOM</name>
<dbReference type="AlphaFoldDB" id="A0A9N8V9X6"/>
<dbReference type="Pfam" id="PF13910">
    <property type="entry name" value="DUF4209"/>
    <property type="match status" value="1"/>
</dbReference>
<accession>A0A9N8V9X6</accession>
<protein>
    <submittedName>
        <fullName evidence="2">2343_t:CDS:1</fullName>
    </submittedName>
</protein>
<dbReference type="OrthoDB" id="49386at2759"/>
<dbReference type="EMBL" id="CAJVPK010000070">
    <property type="protein sequence ID" value="CAG8442680.1"/>
    <property type="molecule type" value="Genomic_DNA"/>
</dbReference>
<keyword evidence="3" id="KW-1185">Reference proteome</keyword>
<reference evidence="2" key="1">
    <citation type="submission" date="2021-06" db="EMBL/GenBank/DDBJ databases">
        <authorList>
            <person name="Kallberg Y."/>
            <person name="Tangrot J."/>
            <person name="Rosling A."/>
        </authorList>
    </citation>
    <scope>NUCLEOTIDE SEQUENCE</scope>
    <source>
        <strain evidence="2">AZ414A</strain>
    </source>
</reference>
<dbReference type="InterPro" id="IPR039635">
    <property type="entry name" value="ERMARD"/>
</dbReference>
<dbReference type="InterPro" id="IPR025209">
    <property type="entry name" value="DUF4209"/>
</dbReference>
<sequence length="642" mass="74868">MSETASNSNNPFIKSFWLGKSEQLSVENYMNFWQSCLSDHAKTMILIDDDDEPSVESNYKESFCEKGFLTQNAIGSLLDSFYSYDTSDETAFMKASVKIKILAKMATFFLDSKIFSSNDFLNLYKEEISWSGYFDLYFEQDFYTALLLGISSLERILGCIIFTIRKETSLIPNLIRDLLISPPLVQVLGKDIVFYLRCLIGPPSSMNLRNILWHGFICSKEFLPVPARWYSALIIITIMRQEHRMNTVEVGQYFLTLDIILEKYISCEYFSDINDEKESVGKNPKNLIYDEFCGGTMDLILDLFIHTDGPRLRNRIAHGEVNHLILSSSPNPLYPYFISLLILLWTKYRIKFTNTKSKDNNNIDENVVNDEDDSQTINNTYENWISHYQSRFHPIPMLWKECTQLILNIWKCWKVTDMIINMERFILGDWINDLDSTRIEFNNNNNETNNLSTKTFTQSNARLNSLFEQQFLMEILKENNISNVIQNCCAIFKSNKCGNNNVNNSEEPIYWCQRNYTKEDAKFINFQRVVINKANDGVEKLQNILESIHTSTSLSSRKRKNVQSLFTLFPSMLQQLYFALKCLYAQEYSTSSLIVSKQQKSMLAVLVFIERWCGHCLEGRWKNIAEVFEEMKKTIKKNNIKF</sequence>
<gene>
    <name evidence="2" type="ORF">DEBURN_LOCUS1567</name>
</gene>